<reference evidence="1" key="1">
    <citation type="journal article" date="2020" name="Nature">
        <title>Giant virus diversity and host interactions through global metagenomics.</title>
        <authorList>
            <person name="Schulz F."/>
            <person name="Roux S."/>
            <person name="Paez-Espino D."/>
            <person name="Jungbluth S."/>
            <person name="Walsh D.A."/>
            <person name="Denef V.J."/>
            <person name="McMahon K.D."/>
            <person name="Konstantinidis K.T."/>
            <person name="Eloe-Fadrosh E.A."/>
            <person name="Kyrpides N.C."/>
            <person name="Woyke T."/>
        </authorList>
    </citation>
    <scope>NUCLEOTIDE SEQUENCE</scope>
    <source>
        <strain evidence="1">GVMAG-M-3300023184-51</strain>
    </source>
</reference>
<organism evidence="1">
    <name type="scientific">viral metagenome</name>
    <dbReference type="NCBI Taxonomy" id="1070528"/>
    <lineage>
        <taxon>unclassified sequences</taxon>
        <taxon>metagenomes</taxon>
        <taxon>organismal metagenomes</taxon>
    </lineage>
</organism>
<proteinExistence type="predicted"/>
<sequence length="430" mass="50895">MSNKVRDESFSIDLPLSNIVLTRYLYLKDEVKLAFLVSLLNKSDDAIFWAYELYYSGFKMEFYDYIWKIYYDFFATLNPSFEQYLNKMLKCNNKCNNETDDKLVSTIVQDLLIRPFNTDIFFLRTICSLFEIECNLITINPGTKTNINKPALSTSILYEQLTKWIDDKDFKSIAQYILNIVTLDTSDKILYSIYSAAIDVFADGFKVKLSKTKFLKEFSVAQERLNNDSNLIKMIYDKKVLLLTKIMTLFSLKEKLVKGKNFYIVVEPESIIQYETIEATNTSLKGDVNHYKVLDVARICGIDDLKYLSLFRLERDTLKGDMLKERYFDNWLYHASFSPVWFNRIKKYRGYVDYIKMTVEFVDEDLMQMFYLKYGYEPDEQSQNTTDKCLKIDKGVNWTTFHNNFKANCLFLIDEDFIEELNNDKLRYPM</sequence>
<evidence type="ECO:0000313" key="1">
    <source>
        <dbReference type="EMBL" id="QHT88972.1"/>
    </source>
</evidence>
<dbReference type="EMBL" id="MN740128">
    <property type="protein sequence ID" value="QHT88972.1"/>
    <property type="molecule type" value="Genomic_DNA"/>
</dbReference>
<protein>
    <submittedName>
        <fullName evidence="1">Uncharacterized protein</fullName>
    </submittedName>
</protein>
<accession>A0A6C0I855</accession>
<name>A0A6C0I855_9ZZZZ</name>
<dbReference type="AlphaFoldDB" id="A0A6C0I855"/>